<dbReference type="AlphaFoldDB" id="A0A172UWJ2"/>
<protein>
    <submittedName>
        <fullName evidence="1">Uncharacterized protein</fullName>
    </submittedName>
</protein>
<dbReference type="KEGG" id="madi:A7U43_28815"/>
<dbReference type="EMBL" id="CP015597">
    <property type="protein sequence ID" value="ANE83507.1"/>
    <property type="molecule type" value="Genomic_DNA"/>
</dbReference>
<evidence type="ECO:0000313" key="1">
    <source>
        <dbReference type="EMBL" id="ANE83507.1"/>
    </source>
</evidence>
<proteinExistence type="predicted"/>
<organism evidence="1 2">
    <name type="scientific">Mycobacterium adipatum</name>
    <dbReference type="NCBI Taxonomy" id="1682113"/>
    <lineage>
        <taxon>Bacteria</taxon>
        <taxon>Bacillati</taxon>
        <taxon>Actinomycetota</taxon>
        <taxon>Actinomycetes</taxon>
        <taxon>Mycobacteriales</taxon>
        <taxon>Mycobacteriaceae</taxon>
        <taxon>Mycobacterium</taxon>
    </lineage>
</organism>
<evidence type="ECO:0000313" key="2">
    <source>
        <dbReference type="Proteomes" id="UP000077143"/>
    </source>
</evidence>
<dbReference type="RefSeq" id="WP_068004360.1">
    <property type="nucleotide sequence ID" value="NZ_CP015597.1"/>
</dbReference>
<dbReference type="OrthoDB" id="4736603at2"/>
<keyword evidence="2" id="KW-1185">Reference proteome</keyword>
<geneLocation type="plasmid" evidence="2">
    <name>pmyc1</name>
</geneLocation>
<dbReference type="Proteomes" id="UP000077143">
    <property type="component" value="Plasmid pMYC1"/>
</dbReference>
<gene>
    <name evidence="1" type="ORF">A7U43_28815</name>
</gene>
<reference evidence="1 2" key="1">
    <citation type="submission" date="2016-05" db="EMBL/GenBank/DDBJ databases">
        <title>Complete genome sequence of a phthalic acid esters degrading Mycobacterium sp. YC-RL4.</title>
        <authorList>
            <person name="Ren L."/>
            <person name="Fan S."/>
            <person name="Ruth N."/>
            <person name="Jia Y."/>
            <person name="Wang J."/>
            <person name="Qiao C."/>
        </authorList>
    </citation>
    <scope>NUCLEOTIDE SEQUENCE [LARGE SCALE GENOMIC DNA]</scope>
    <source>
        <strain evidence="1 2">YC-RL4</strain>
        <plasmid evidence="2">pmyc1</plasmid>
    </source>
</reference>
<name>A0A172UWJ2_9MYCO</name>
<keyword evidence="1" id="KW-0614">Plasmid</keyword>
<accession>A0A172UWJ2</accession>
<sequence>MALNLTIKVENTYSDGHESEQTHALTLDRFRGEEDLWDHLFDYTGDGHGAGEGSDLGSLYTVTVLACPEYPELVGLSNEWG</sequence>